<dbReference type="InterPro" id="IPR010060">
    <property type="entry name" value="NRPS_synth"/>
</dbReference>
<dbReference type="SUPFAM" id="SSF56801">
    <property type="entry name" value="Acetyl-CoA synthetase-like"/>
    <property type="match status" value="4"/>
</dbReference>
<dbReference type="FunFam" id="2.30.38.10:FF:000001">
    <property type="entry name" value="Non-ribosomal peptide synthetase PvdI"/>
    <property type="match status" value="3"/>
</dbReference>
<dbReference type="InterPro" id="IPR009081">
    <property type="entry name" value="PP-bd_ACP"/>
</dbReference>
<dbReference type="InterPro" id="IPR020806">
    <property type="entry name" value="PKS_PP-bd"/>
</dbReference>
<dbReference type="InterPro" id="IPR029058">
    <property type="entry name" value="AB_hydrolase_fold"/>
</dbReference>
<keyword evidence="3" id="KW-0597">Phosphoprotein</keyword>
<dbReference type="SUPFAM" id="SSF52777">
    <property type="entry name" value="CoA-dependent acyltransferases"/>
    <property type="match status" value="8"/>
</dbReference>
<comment type="caution">
    <text evidence="7">The sequence shown here is derived from an EMBL/GenBank/DDBJ whole genome shotgun (WGS) entry which is preliminary data.</text>
</comment>
<evidence type="ECO:0000256" key="2">
    <source>
        <dbReference type="ARBA" id="ARBA00022450"/>
    </source>
</evidence>
<dbReference type="PANTHER" id="PTHR45527">
    <property type="entry name" value="NONRIBOSOMAL PEPTIDE SYNTHETASE"/>
    <property type="match status" value="1"/>
</dbReference>
<dbReference type="NCBIfam" id="NF003417">
    <property type="entry name" value="PRK04813.1"/>
    <property type="match status" value="4"/>
</dbReference>
<dbReference type="FunFam" id="1.10.1200.10:FF:000005">
    <property type="entry name" value="Nonribosomal peptide synthetase 1"/>
    <property type="match status" value="2"/>
</dbReference>
<dbReference type="Gene3D" id="3.40.50.1820">
    <property type="entry name" value="alpha/beta hydrolase"/>
    <property type="match status" value="1"/>
</dbReference>
<dbReference type="Pfam" id="PF13193">
    <property type="entry name" value="AMP-binding_C"/>
    <property type="match status" value="3"/>
</dbReference>
<feature type="domain" description="Carrier" evidence="6">
    <location>
        <begin position="1558"/>
        <end position="1633"/>
    </location>
</feature>
<dbReference type="GO" id="GO:0031177">
    <property type="term" value="F:phosphopantetheine binding"/>
    <property type="evidence" value="ECO:0007669"/>
    <property type="project" value="InterPro"/>
</dbReference>
<evidence type="ECO:0000256" key="1">
    <source>
        <dbReference type="ARBA" id="ARBA00001957"/>
    </source>
</evidence>
<protein>
    <submittedName>
        <fullName evidence="7">Non-ribosomal peptide synthetase</fullName>
    </submittedName>
</protein>
<dbReference type="GO" id="GO:0003824">
    <property type="term" value="F:catalytic activity"/>
    <property type="evidence" value="ECO:0007669"/>
    <property type="project" value="InterPro"/>
</dbReference>
<keyword evidence="2" id="KW-0596">Phosphopantetheine</keyword>
<dbReference type="InterPro" id="IPR006162">
    <property type="entry name" value="Ppantetheine_attach_site"/>
</dbReference>
<sequence length="4196" mass="456340">MLSELSRIAERFTDRIAIESDDVRISYRTLLQHVEDLARAVSAVCGPGERVATLLPQHIALAASALGIMGAGKVFAPLDPQLPPERLKALLGRIDAGLVVTERRWLGALSEALGERLADARVLLLDGDDGMPREAPPFAAWSLDEALAMPDAGGERTSPHAYLYFTSGSTGMPKAVLGRTDSLLHFIRWESRALRVGPEDRVSLLTAQMFDPFLRDLLLPLLNGATLCVPPGRELVYSPADLLAWFEARRITLTHMIPSLFQVLIEERGAADSLRHLRVAALAGEMLKGSLVDDFYALGLEHARLFNLYGPTETTLAKFCHPVCEADRNRPIVAVGHPIDDTAAHLVDERDEAVGAGETGEILIATPYMSAGYLDADQDAQARFIVRGGVPMYRTGDLGRRLPDGAIEVIGRKDFQFKVDGQRIEPGEIENALERHPDVLQAIVHPTATGTGRTVLVAYLRLRPGSTLACAEVWRAFLAPYLVVGAIPARFEAVEAFPLLPNGKIDRKALKPEPDERERARAEPSTDTERQLAVIWQSLLPVARIGLGESFFDLGGTSLMAIRMLARVRETTGAKVPFAGFLAEPTLDGLARAADRSPRADSRLVATGLRKGPPTLDQQRIAFHQRLHPDSPVYTMAYTASWRGPVDPVALQAALDALLARHSALGARFVFEDGEAVAELSGDARLRVQWRMVESASEAEAFIAADAGRPFDLSRPPLMRVTMLSLGAEEQILYLAMHHIIGDAWSVSMLWNELLDLYASAQRGAVCAMAPEALTLLDVADWQRRRPAAPLEYWLRQLAGPLPVAQLPYDRPPSSAPAQRGARLPLRLPSGLSERLRHLARERGATLYMTLLAAYAAFLYRYTRQDDVLIGTPVANRAEPELIALAGFFVNILVMRVRVDPAAGFAALLEAVRGIALEAFGHQDVPFHRLVEALNPERAAGVSALFQTMFAYQETMPAARRAGDADVSALSQLDTGTAKYDLTLEMWEEDDSLAGQMEYSTERFDAGTIERMLANFTVFLGALAREPLAPLGRLALLSDAERALIDTWNATQAPFSDDVAVHRLIEWQADATPHGDAVLFEDRALTYSELDAMANRWAHRLMAAGVGPGVPVALSIRRSDRLVIGFLAILKAGGVYVPLDPDYPLERRRFMLEDSGAGLMLTETALAPMLADLPADALFIDGDDALNCPGSRPEHAVSAEDPAYIIYTSGSTGVPKGVVIRHRGVCNLAQAEIELLRMRNASRVLQFASFSFDSSIWEIVMTLCAGGALVMAPAKDLMPGPALLHTLRHYRVTHVTLPPSALAALPDDPLPDLEVLIVAGEACGTDLLRKWGKGRRFINSYGPTEATVSAANAELEHDAERVHIGRPLNNTRIRLLDDQGQSVPVGVAGELYIGGVGLAIGYHRREALTAERFVPDPCDASGQARLYRTGDLARWLPDGNIEYLGRIDQQVKVRGYRIELGEVETVLREAPGITDAVVMARADFLQGSALVAYVLQDDGVSADIPAIRELARQRLPEFMLPAVIVPMTAFPRLPNNKVNRNGFPLPDTGASSGASLEAPEGEIEEAIAREWSELLGCGAIDRNTSFFDLGGHSLLAARVEARLAARHGIELAVHEIFEHKTIARLARVARSKTADALPSVADGADAPLTHAQRRMWFLEQMNPGSSAYHIGVVKHALGTVDPDLLRRSLAVLFERHEALRIRLLTDGAEVRQRVSDEPVQCDIQPVPALDDWAWHSTVDAIARAQLHTPFQLDGGPLYRLRIAVSDNGRCALVWIVHHLVMDEASFSVLDDELPRIYEALAAGLEPALPPPAARFLGYAQWERATGREPEWRRQLDDWKTVFATPPVIATLPSDMVRDAVTARDARAGIESFELDASVTARVRDLARRMGTTPFTVVLAGYMALLQRYTSERDITVGVPVSVRPFPELEGTVGLFLNTLALRAGVDPDSSFQSLLETLGGTVSRAWANQAVPFERVVDAVDAGRDHDGQPLFRTMLAYSRKSVAPGGRALELVSSPVAASCAKFDVTVFVEEYDEVFRGTLEYRASLFRPESIRRLAGHFCRLIDGAVADPACPVGALPILSDEERGFLLDGFNATDAPLPGQCAHRLFEAQVRRRPEAIACVCEGRELGYGELNARANRLARYLRAAGIGTGQRVGIFLERGESLVVAILAVMKTGAAYLPMDSGLPGQRLAYLLEDSAASLLITGEALASRVPGQGPARLLIDAQAERFASFAAGDPEWPVALGDPAYVIYTSGSTGLPKGVVVPHLGLANYLAHAVAHYDHPDGAGNPMHSSIAFDATITSLFVPLLTGKTLFIVPEDDEIERLCDLWREKPALTLAKITPAHLEVLSKILPASAAGHTAALVVGGEALLATTLAFWREHAPSVRVINEYGPTETTVGCCVYELAAGDAADAGPVPIGKPIRNTRLYVLDETGRVLPPGAVGELYIGGAGVALGYLNRPELTAERFVPDPFSADEGARLYKTGDLVRFDASGQLVYLGRKDHQVKLRGYRIELGEVEAALAAHPAVREAAAQIDERGGRRQLVAYAVLDSEDTEGILDDLAQNLPAYMVPSILVPVPAMPLTTNGKVDREALARLRPEPLREAPAVARSDMEKQLAAIWREVLNRDDIGIHDNFFELGGDSILSLQIVFRARQAGLDMTPRTVFDHPSIARMASAAGRRLPERGDEPPARGDVVLTPIQRWFFRHNAANPHHYNQSYLFDLEPGARADALETAFARVLDHHEGLRTRFERTGSVWRARVAEAETPFRLERFEVPRGDDAALREVLDSLERGLDIGRGRVFRGAYLEDGATARLAVVAHHLVVDGVSWRILLEDLIRAYDAIAAGREPALPARTASFQRWASYLAGLDAQREASFWLACLARPVARLPRGTGHPDARNDVASAQKIRMAFDPDFTEAFLVRAPQAYRANPADLALAALALALREWMPEGALRVDLEGHGRDGFDEAPDVSRTVGWFTTLYPLLLQIGTDGDADEAIRAVKEGVRSLPSRGAGFGWLAESDSAPNGICWGEVCFNYLGRFDADFHRSPLAGVSTPVSVQRQDPRNLRAYLLEVDAYVYGDALEVVWTYGGNVLAADRIHALTERFAHHLRAVVAHCLTLPAPRLTPSDFPMAGLAQDALDRLARRYPDLTDVYPLTATQEGMVFHTLNEPESGLYLEQLCFELETGTDPARLERAWRAVAGRHPVLRTRFDMAAAGHPLQIVTGSVDLSWRERVLPSGGMASVLQEDKARGFDLAEPLYRITLVHLPDGECIQLFSHHHAILDGWSVALLMDEVTHAYRGGEFTGEPRPYRDFLRWQQGRHEADRRYWQSRLAGLDEATPLPAGRRDPDGEDAIGRAEFAVPAAARDSIDAFVRLHQLTLSTLVQGAWALLLSRYTQVSDCLFGVTVSGRAHALHGLDAMLGLFIATIPARIAVDEEACVAEWLRWVQDAHLDAELHTSLSLADIKPHTRGGGHGALFETVVVFENYPASRTDEAPLFRFAGASERTNFPLTVVVSDRGGLHGHLHFDRRHYDEDTARRLAGHLARLIVALAGCADARLADVPMLSPEETRVLLTQWTGPAEPYPSGGAHALFEARARATPEAPALVHDGGIVRYRELDERAGRLAAALDARGVGKGSIVAVYLPRSVELVTSMLAVMKAGAAYLPIDAAYPAERVAYMAADSGAALVITGEQMAGRLPVPADRCFLIDREAYGPDRFAPLSAETASGDPVYVIYTSGSTGQPKGVLIEHGGLVNYLNYARRAYGAGPDTRAFLHSSVSFDATITSLWVPLVAGGRVLIVPDGEDATILSERLAAEPAGHLLKITPVHLEVLGQRLEPGAAGHVTSMVVGGEALKGAALAPWQDAAPGMRIFNEYGPTETVVGCCVHEFGADERYPGNVPIGRPIDNTRLYLLDARGRPVPLGAAGELYIGGAGVARGYLNRPELTAERFVPDPFADAGARLYRTGDLVRALPDGSLDYVGRRDQQIKLRGYRIEPGEIEAQLAAHPAVRQAAVVLRRDDGAGDGYLAAYVVPAGETPEPRALRDYLRARLPAHMVPSFFTVLPGLPETANGKVDYKALPVPAAMSATAAGREPEGDVEIALCAIWREVLGVEHAGVEDNFFELGGHSLKALRLMARIEQQWGVRVTVRDVFDAPSIAALAVIVEARMSGAKTAATAAITRLARKARQAESSQTE</sequence>
<dbReference type="Pfam" id="PF00550">
    <property type="entry name" value="PP-binding"/>
    <property type="match status" value="4"/>
</dbReference>
<dbReference type="PROSITE" id="PS50075">
    <property type="entry name" value="CARRIER"/>
    <property type="match status" value="4"/>
</dbReference>
<dbReference type="SMART" id="SM00823">
    <property type="entry name" value="PKS_PP"/>
    <property type="match status" value="4"/>
</dbReference>
<evidence type="ECO:0000256" key="5">
    <source>
        <dbReference type="SAM" id="MobiDB-lite"/>
    </source>
</evidence>
<dbReference type="Gene3D" id="2.30.38.10">
    <property type="entry name" value="Luciferase, Domain 3"/>
    <property type="match status" value="3"/>
</dbReference>
<evidence type="ECO:0000259" key="6">
    <source>
        <dbReference type="PROSITE" id="PS50075"/>
    </source>
</evidence>
<dbReference type="Gene3D" id="3.30.559.30">
    <property type="entry name" value="Nonribosomal peptide synthetase, condensation domain"/>
    <property type="match status" value="4"/>
</dbReference>
<dbReference type="FunFam" id="3.40.50.980:FF:000001">
    <property type="entry name" value="Non-ribosomal peptide synthetase"/>
    <property type="match status" value="3"/>
</dbReference>
<accession>A0A918P2W3</accession>
<dbReference type="CDD" id="cd05930">
    <property type="entry name" value="A_NRPS"/>
    <property type="match status" value="3"/>
</dbReference>
<dbReference type="PANTHER" id="PTHR45527:SF1">
    <property type="entry name" value="FATTY ACID SYNTHASE"/>
    <property type="match status" value="1"/>
</dbReference>
<dbReference type="NCBIfam" id="TIGR01733">
    <property type="entry name" value="AA-adenyl-dom"/>
    <property type="match status" value="4"/>
</dbReference>
<reference evidence="7" key="1">
    <citation type="journal article" date="2014" name="Int. J. Syst. Evol. Microbiol.">
        <title>Complete genome sequence of Corynebacterium casei LMG S-19264T (=DSM 44701T), isolated from a smear-ripened cheese.</title>
        <authorList>
            <consortium name="US DOE Joint Genome Institute (JGI-PGF)"/>
            <person name="Walter F."/>
            <person name="Albersmeier A."/>
            <person name="Kalinowski J."/>
            <person name="Ruckert C."/>
        </authorList>
    </citation>
    <scope>NUCLEOTIDE SEQUENCE</scope>
    <source>
        <strain evidence="7">KCTC 32182</strain>
    </source>
</reference>
<dbReference type="InterPro" id="IPR025110">
    <property type="entry name" value="AMP-bd_C"/>
</dbReference>
<dbReference type="RefSeq" id="WP_189533422.1">
    <property type="nucleotide sequence ID" value="NZ_BMYX01000008.1"/>
</dbReference>
<reference evidence="7" key="2">
    <citation type="submission" date="2020-09" db="EMBL/GenBank/DDBJ databases">
        <authorList>
            <person name="Sun Q."/>
            <person name="Kim S."/>
        </authorList>
    </citation>
    <scope>NUCLEOTIDE SEQUENCE</scope>
    <source>
        <strain evidence="7">KCTC 32182</strain>
    </source>
</reference>
<dbReference type="PROSITE" id="PS00455">
    <property type="entry name" value="AMP_BINDING"/>
    <property type="match status" value="4"/>
</dbReference>
<evidence type="ECO:0000313" key="7">
    <source>
        <dbReference type="EMBL" id="GGY14801.1"/>
    </source>
</evidence>
<feature type="domain" description="Carrier" evidence="6">
    <location>
        <begin position="4094"/>
        <end position="4169"/>
    </location>
</feature>
<name>A0A918P2W3_9NEIS</name>
<dbReference type="InterPro" id="IPR023213">
    <property type="entry name" value="CAT-like_dom_sf"/>
</dbReference>
<keyword evidence="4" id="KW-0677">Repeat</keyword>
<evidence type="ECO:0000256" key="3">
    <source>
        <dbReference type="ARBA" id="ARBA00022553"/>
    </source>
</evidence>
<dbReference type="InterPro" id="IPR001242">
    <property type="entry name" value="Condensation_dom"/>
</dbReference>
<feature type="domain" description="Carrier" evidence="6">
    <location>
        <begin position="2609"/>
        <end position="2683"/>
    </location>
</feature>
<dbReference type="CDD" id="cd19531">
    <property type="entry name" value="LCL_NRPS-like"/>
    <property type="match status" value="2"/>
</dbReference>
<dbReference type="GO" id="GO:0005737">
    <property type="term" value="C:cytoplasm"/>
    <property type="evidence" value="ECO:0007669"/>
    <property type="project" value="TreeGrafter"/>
</dbReference>
<dbReference type="InterPro" id="IPR000873">
    <property type="entry name" value="AMP-dep_synth/lig_dom"/>
</dbReference>
<feature type="region of interest" description="Disordered" evidence="5">
    <location>
        <begin position="507"/>
        <end position="527"/>
    </location>
</feature>
<dbReference type="Proteomes" id="UP000645257">
    <property type="component" value="Unassembled WGS sequence"/>
</dbReference>
<dbReference type="InterPro" id="IPR045851">
    <property type="entry name" value="AMP-bd_C_sf"/>
</dbReference>
<dbReference type="GO" id="GO:0043041">
    <property type="term" value="P:amino acid activation for nonribosomal peptide biosynthetic process"/>
    <property type="evidence" value="ECO:0007669"/>
    <property type="project" value="TreeGrafter"/>
</dbReference>
<dbReference type="EMBL" id="BMYX01000008">
    <property type="protein sequence ID" value="GGY14801.1"/>
    <property type="molecule type" value="Genomic_DNA"/>
</dbReference>
<dbReference type="FunFam" id="3.40.50.12780:FF:000012">
    <property type="entry name" value="Non-ribosomal peptide synthetase"/>
    <property type="match status" value="2"/>
</dbReference>
<dbReference type="PROSITE" id="PS00012">
    <property type="entry name" value="PHOSPHOPANTETHEINE"/>
    <property type="match status" value="1"/>
</dbReference>
<dbReference type="InterPro" id="IPR036736">
    <property type="entry name" value="ACP-like_sf"/>
</dbReference>
<organism evidence="7 8">
    <name type="scientific">Paludibacterium paludis</name>
    <dbReference type="NCBI Taxonomy" id="1225769"/>
    <lineage>
        <taxon>Bacteria</taxon>
        <taxon>Pseudomonadati</taxon>
        <taxon>Pseudomonadota</taxon>
        <taxon>Betaproteobacteria</taxon>
        <taxon>Neisseriales</taxon>
        <taxon>Chromobacteriaceae</taxon>
        <taxon>Paludibacterium</taxon>
    </lineage>
</organism>
<feature type="domain" description="Carrier" evidence="6">
    <location>
        <begin position="523"/>
        <end position="598"/>
    </location>
</feature>
<dbReference type="GO" id="GO:0044550">
    <property type="term" value="P:secondary metabolite biosynthetic process"/>
    <property type="evidence" value="ECO:0007669"/>
    <property type="project" value="TreeGrafter"/>
</dbReference>
<dbReference type="Gene3D" id="3.40.50.980">
    <property type="match status" value="6"/>
</dbReference>
<gene>
    <name evidence="7" type="primary">pvdL</name>
    <name evidence="7" type="ORF">GCM10011289_17670</name>
</gene>
<dbReference type="Gene3D" id="3.30.559.10">
    <property type="entry name" value="Chloramphenicol acetyltransferase-like domain"/>
    <property type="match status" value="4"/>
</dbReference>
<dbReference type="Gene3D" id="3.30.300.30">
    <property type="match status" value="4"/>
</dbReference>
<dbReference type="InterPro" id="IPR042099">
    <property type="entry name" value="ANL_N_sf"/>
</dbReference>
<dbReference type="Pfam" id="PF00501">
    <property type="entry name" value="AMP-binding"/>
    <property type="match status" value="4"/>
</dbReference>
<dbReference type="Gene3D" id="1.10.1200.10">
    <property type="entry name" value="ACP-like"/>
    <property type="match status" value="3"/>
</dbReference>
<dbReference type="SUPFAM" id="SSF47336">
    <property type="entry name" value="ACP-like"/>
    <property type="match status" value="4"/>
</dbReference>
<evidence type="ECO:0000313" key="8">
    <source>
        <dbReference type="Proteomes" id="UP000645257"/>
    </source>
</evidence>
<comment type="cofactor">
    <cofactor evidence="1">
        <name>pantetheine 4'-phosphate</name>
        <dbReference type="ChEBI" id="CHEBI:47942"/>
    </cofactor>
</comment>
<dbReference type="NCBIfam" id="TIGR01720">
    <property type="entry name" value="NRPS-para261"/>
    <property type="match status" value="1"/>
</dbReference>
<dbReference type="InterPro" id="IPR010071">
    <property type="entry name" value="AA_adenyl_dom"/>
</dbReference>
<proteinExistence type="predicted"/>
<dbReference type="Pfam" id="PF00668">
    <property type="entry name" value="Condensation"/>
    <property type="match status" value="4"/>
</dbReference>
<dbReference type="Gene3D" id="3.40.50.12780">
    <property type="entry name" value="N-terminal domain of ligase-like"/>
    <property type="match status" value="1"/>
</dbReference>
<keyword evidence="8" id="KW-1185">Reference proteome</keyword>
<evidence type="ECO:0000256" key="4">
    <source>
        <dbReference type="ARBA" id="ARBA00022737"/>
    </source>
</evidence>
<dbReference type="InterPro" id="IPR020845">
    <property type="entry name" value="AMP-binding_CS"/>
</dbReference>